<reference evidence="5" key="1">
    <citation type="submission" date="2022-04" db="EMBL/GenBank/DDBJ databases">
        <title>A functionally conserved STORR gene fusion in Papaver species that diverged 16.8 million years ago.</title>
        <authorList>
            <person name="Catania T."/>
        </authorList>
    </citation>
    <scope>NUCLEOTIDE SEQUENCE</scope>
    <source>
        <strain evidence="5">S-188037</strain>
    </source>
</reference>
<keyword evidence="2" id="KW-0012">Acyltransferase</keyword>
<feature type="domain" description="N-acetyltransferase" evidence="4">
    <location>
        <begin position="2"/>
        <end position="159"/>
    </location>
</feature>
<evidence type="ECO:0000256" key="3">
    <source>
        <dbReference type="ARBA" id="ARBA00025786"/>
    </source>
</evidence>
<dbReference type="GO" id="GO:0031415">
    <property type="term" value="C:NatA complex"/>
    <property type="evidence" value="ECO:0007669"/>
    <property type="project" value="InterPro"/>
</dbReference>
<evidence type="ECO:0000259" key="4">
    <source>
        <dbReference type="PROSITE" id="PS51186"/>
    </source>
</evidence>
<dbReference type="CDD" id="cd04301">
    <property type="entry name" value="NAT_SF"/>
    <property type="match status" value="1"/>
</dbReference>
<evidence type="ECO:0000256" key="1">
    <source>
        <dbReference type="ARBA" id="ARBA00022679"/>
    </source>
</evidence>
<dbReference type="InterPro" id="IPR045047">
    <property type="entry name" value="Ard1-like"/>
</dbReference>
<dbReference type="PANTHER" id="PTHR23091:SF4">
    <property type="entry name" value="N-TERMINAL AMINO-ACID N(ALPHA)-ACETYLTRANSFERASE NATA"/>
    <property type="match status" value="1"/>
</dbReference>
<dbReference type="InterPro" id="IPR016181">
    <property type="entry name" value="Acyl_CoA_acyltransferase"/>
</dbReference>
<comment type="similarity">
    <text evidence="3">Belongs to the acetyltransferase family. ARD1 subfamily.</text>
</comment>
<dbReference type="EMBL" id="JAJJMB010004055">
    <property type="protein sequence ID" value="KAI3944368.1"/>
    <property type="molecule type" value="Genomic_DNA"/>
</dbReference>
<comment type="caution">
    <text evidence="5">The sequence shown here is derived from an EMBL/GenBank/DDBJ whole genome shotgun (WGS) entry which is preliminary data.</text>
</comment>
<accession>A0AAD4T9M2</accession>
<dbReference type="PANTHER" id="PTHR23091">
    <property type="entry name" value="N-TERMINAL ACETYLTRANSFERASE"/>
    <property type="match status" value="1"/>
</dbReference>
<proteinExistence type="inferred from homology"/>
<sequence>MVYIRQAAMNDIPPSCNFLSHPEEVPIDYTNYEADTSFQAYIVSRHQLVYVAEDRGTGGVVGYVVAKMQLGRRGYISYMHVIPTHRKQGIEKKLMTAVENAMVQEYGSEYVSLHVCYTNEAAVHFFLKKLGYKHQRIATKFYFGFEFGEDVVVLGKQLNGKRTNRLGHGFFLPIIGKLKRYFDKST</sequence>
<dbReference type="Proteomes" id="UP001202328">
    <property type="component" value="Unassembled WGS sequence"/>
</dbReference>
<gene>
    <name evidence="5" type="ORF">MKW98_006529</name>
</gene>
<evidence type="ECO:0000313" key="6">
    <source>
        <dbReference type="Proteomes" id="UP001202328"/>
    </source>
</evidence>
<dbReference type="Pfam" id="PF00583">
    <property type="entry name" value="Acetyltransf_1"/>
    <property type="match status" value="1"/>
</dbReference>
<dbReference type="SUPFAM" id="SSF55729">
    <property type="entry name" value="Acyl-CoA N-acyltransferases (Nat)"/>
    <property type="match status" value="1"/>
</dbReference>
<dbReference type="Gene3D" id="3.40.630.30">
    <property type="match status" value="1"/>
</dbReference>
<dbReference type="PROSITE" id="PS51186">
    <property type="entry name" value="GNAT"/>
    <property type="match status" value="1"/>
</dbReference>
<name>A0AAD4T9M2_9MAGN</name>
<evidence type="ECO:0000256" key="2">
    <source>
        <dbReference type="ARBA" id="ARBA00023315"/>
    </source>
</evidence>
<keyword evidence="1" id="KW-0808">Transferase</keyword>
<dbReference type="InterPro" id="IPR000182">
    <property type="entry name" value="GNAT_dom"/>
</dbReference>
<dbReference type="GO" id="GO:1990190">
    <property type="term" value="F:protein-N-terminal-glutamate acetyltransferase activity"/>
    <property type="evidence" value="ECO:0007669"/>
    <property type="project" value="TreeGrafter"/>
</dbReference>
<evidence type="ECO:0000313" key="5">
    <source>
        <dbReference type="EMBL" id="KAI3944368.1"/>
    </source>
</evidence>
<dbReference type="AlphaFoldDB" id="A0AAD4T9M2"/>
<keyword evidence="6" id="KW-1185">Reference proteome</keyword>
<dbReference type="GO" id="GO:1990189">
    <property type="term" value="F:protein N-terminal-serine acetyltransferase activity"/>
    <property type="evidence" value="ECO:0007669"/>
    <property type="project" value="TreeGrafter"/>
</dbReference>
<protein>
    <recommendedName>
        <fullName evidence="4">N-acetyltransferase domain-containing protein</fullName>
    </recommendedName>
</protein>
<organism evidence="5 6">
    <name type="scientific">Papaver atlanticum</name>
    <dbReference type="NCBI Taxonomy" id="357466"/>
    <lineage>
        <taxon>Eukaryota</taxon>
        <taxon>Viridiplantae</taxon>
        <taxon>Streptophyta</taxon>
        <taxon>Embryophyta</taxon>
        <taxon>Tracheophyta</taxon>
        <taxon>Spermatophyta</taxon>
        <taxon>Magnoliopsida</taxon>
        <taxon>Ranunculales</taxon>
        <taxon>Papaveraceae</taxon>
        <taxon>Papaveroideae</taxon>
        <taxon>Papaver</taxon>
    </lineage>
</organism>